<dbReference type="HOGENOM" id="CLU_2053264_0_0_1"/>
<evidence type="ECO:0000313" key="3">
    <source>
        <dbReference type="Proteomes" id="UP000006038"/>
    </source>
</evidence>
<dbReference type="Gramene" id="OB09G12480.1">
    <property type="protein sequence ID" value="OB09G12480.1"/>
    <property type="gene ID" value="OB09G12480"/>
</dbReference>
<reference evidence="2" key="2">
    <citation type="submission" date="2013-04" db="UniProtKB">
        <authorList>
            <consortium name="EnsemblPlants"/>
        </authorList>
    </citation>
    <scope>IDENTIFICATION</scope>
</reference>
<evidence type="ECO:0000313" key="2">
    <source>
        <dbReference type="EnsemblPlants" id="OB09G12480.1"/>
    </source>
</evidence>
<keyword evidence="3" id="KW-1185">Reference proteome</keyword>
<dbReference type="EnsemblPlants" id="OB09G12480.1">
    <property type="protein sequence ID" value="OB09G12480.1"/>
    <property type="gene ID" value="OB09G12480"/>
</dbReference>
<proteinExistence type="predicted"/>
<dbReference type="Proteomes" id="UP000006038">
    <property type="component" value="Chromosome 9"/>
</dbReference>
<sequence>MALIKSNTRVMCLAILVVMVTAFFYDHAMGKNTGLLDGADPNWTCSPIDECPVDQCVLFCRGRGFEEGESHCKVEGTSSSAVVDISHGFLLLGGCQRVVISSILKMLITNACLGEVGYGN</sequence>
<feature type="transmembrane region" description="Helical" evidence="1">
    <location>
        <begin position="6"/>
        <end position="25"/>
    </location>
</feature>
<keyword evidence="1" id="KW-1133">Transmembrane helix</keyword>
<keyword evidence="1" id="KW-0812">Transmembrane</keyword>
<keyword evidence="1" id="KW-0472">Membrane</keyword>
<name>J3MW69_ORYBR</name>
<dbReference type="OMA" id="ISECPAY"/>
<protein>
    <submittedName>
        <fullName evidence="2">Uncharacterized protein</fullName>
    </submittedName>
</protein>
<organism evidence="2">
    <name type="scientific">Oryza brachyantha</name>
    <name type="common">malo sina</name>
    <dbReference type="NCBI Taxonomy" id="4533"/>
    <lineage>
        <taxon>Eukaryota</taxon>
        <taxon>Viridiplantae</taxon>
        <taxon>Streptophyta</taxon>
        <taxon>Embryophyta</taxon>
        <taxon>Tracheophyta</taxon>
        <taxon>Spermatophyta</taxon>
        <taxon>Magnoliopsida</taxon>
        <taxon>Liliopsida</taxon>
        <taxon>Poales</taxon>
        <taxon>Poaceae</taxon>
        <taxon>BOP clade</taxon>
        <taxon>Oryzoideae</taxon>
        <taxon>Oryzeae</taxon>
        <taxon>Oryzinae</taxon>
        <taxon>Oryza</taxon>
    </lineage>
</organism>
<dbReference type="AlphaFoldDB" id="J3MW69"/>
<reference evidence="2" key="1">
    <citation type="journal article" date="2013" name="Nat. Commun.">
        <title>Whole-genome sequencing of Oryza brachyantha reveals mechanisms underlying Oryza genome evolution.</title>
        <authorList>
            <person name="Chen J."/>
            <person name="Huang Q."/>
            <person name="Gao D."/>
            <person name="Wang J."/>
            <person name="Lang Y."/>
            <person name="Liu T."/>
            <person name="Li B."/>
            <person name="Bai Z."/>
            <person name="Luis Goicoechea J."/>
            <person name="Liang C."/>
            <person name="Chen C."/>
            <person name="Zhang W."/>
            <person name="Sun S."/>
            <person name="Liao Y."/>
            <person name="Zhang X."/>
            <person name="Yang L."/>
            <person name="Song C."/>
            <person name="Wang M."/>
            <person name="Shi J."/>
            <person name="Liu G."/>
            <person name="Liu J."/>
            <person name="Zhou H."/>
            <person name="Zhou W."/>
            <person name="Yu Q."/>
            <person name="An N."/>
            <person name="Chen Y."/>
            <person name="Cai Q."/>
            <person name="Wang B."/>
            <person name="Liu B."/>
            <person name="Min J."/>
            <person name="Huang Y."/>
            <person name="Wu H."/>
            <person name="Li Z."/>
            <person name="Zhang Y."/>
            <person name="Yin Y."/>
            <person name="Song W."/>
            <person name="Jiang J."/>
            <person name="Jackson S.A."/>
            <person name="Wing R.A."/>
            <person name="Wang J."/>
            <person name="Chen M."/>
        </authorList>
    </citation>
    <scope>NUCLEOTIDE SEQUENCE [LARGE SCALE GENOMIC DNA]</scope>
    <source>
        <strain evidence="2">cv. IRGC 101232</strain>
    </source>
</reference>
<evidence type="ECO:0000256" key="1">
    <source>
        <dbReference type="SAM" id="Phobius"/>
    </source>
</evidence>
<accession>J3MW69</accession>